<feature type="compositionally biased region" description="Acidic residues" evidence="1">
    <location>
        <begin position="192"/>
        <end position="211"/>
    </location>
</feature>
<evidence type="ECO:0000313" key="4">
    <source>
        <dbReference type="Proteomes" id="UP000516439"/>
    </source>
</evidence>
<feature type="compositionally biased region" description="Basic and acidic residues" evidence="1">
    <location>
        <begin position="145"/>
        <end position="164"/>
    </location>
</feature>
<keyword evidence="2" id="KW-1133">Transmembrane helix</keyword>
<feature type="region of interest" description="Disordered" evidence="1">
    <location>
        <begin position="130"/>
        <end position="215"/>
    </location>
</feature>
<keyword evidence="2" id="KW-0812">Transmembrane</keyword>
<name>A0ABX6TEZ9_9SPHI</name>
<feature type="transmembrane region" description="Helical" evidence="2">
    <location>
        <begin position="355"/>
        <end position="376"/>
    </location>
</feature>
<reference evidence="3 4" key="1">
    <citation type="submission" date="2020-09" db="EMBL/GenBank/DDBJ databases">
        <title>Pedobacter sp. SW-16 isolated from soil near Yeocheon.</title>
        <authorList>
            <person name="Im H.S."/>
            <person name="Joung Y."/>
            <person name="Lee S.-S."/>
        </authorList>
    </citation>
    <scope>NUCLEOTIDE SEQUENCE [LARGE SCALE GENOMIC DNA]</scope>
    <source>
        <strain evidence="3 4">SW-16</strain>
    </source>
</reference>
<feature type="compositionally biased region" description="Basic and acidic residues" evidence="1">
    <location>
        <begin position="182"/>
        <end position="191"/>
    </location>
</feature>
<keyword evidence="4" id="KW-1185">Reference proteome</keyword>
<sequence length="406" mass="48187">MFKDYKKDLLKFYQIKEKNDNLSENLKPLGRERLRTECVEVFQKKNAQKDKDLIRPIFDPKRQHEDLERCIERYDLNKFRPLISFLTIEGRNIRNDKFVKLFAWLLDFPPHEEWREFDKEKKEFIFEEAAKKHKKEEDKEDPNDDQLKDESIDEIKNDDKKTSSEEDSEEDQLKDEEGTDETTNHDKIKNEEDLEEDQNDDEPEDEEETEEDNHKPIYVPRFSIHHIAIASIILLFIGSTSFVEWENTPTTIRTPNLDEKCMYWDEDHYEPVKCNTQIAVTTIVPLNLNSLKKQRKINLPDTLTSYSIGKVWYKGHGKDHEFFTDSGAYPLDTQRVLKPLSNTILTKYTSNYRYLLTRLVWFLCAAFFVGICGIWASRLKKEVKQPVEEGETDNAVNFYEAEFAQQ</sequence>
<accession>A0ABX6TEZ9</accession>
<gene>
    <name evidence="3" type="ORF">H9N25_19505</name>
</gene>
<dbReference type="Proteomes" id="UP000516439">
    <property type="component" value="Chromosome"/>
</dbReference>
<proteinExistence type="predicted"/>
<dbReference type="EMBL" id="CP061171">
    <property type="protein sequence ID" value="QNR84078.1"/>
    <property type="molecule type" value="Genomic_DNA"/>
</dbReference>
<protein>
    <submittedName>
        <fullName evidence="3">Uncharacterized protein</fullName>
    </submittedName>
</protein>
<feature type="compositionally biased region" description="Acidic residues" evidence="1">
    <location>
        <begin position="165"/>
        <end position="180"/>
    </location>
</feature>
<feature type="transmembrane region" description="Helical" evidence="2">
    <location>
        <begin position="224"/>
        <end position="243"/>
    </location>
</feature>
<keyword evidence="2" id="KW-0472">Membrane</keyword>
<evidence type="ECO:0000256" key="2">
    <source>
        <dbReference type="SAM" id="Phobius"/>
    </source>
</evidence>
<evidence type="ECO:0000313" key="3">
    <source>
        <dbReference type="EMBL" id="QNR84078.1"/>
    </source>
</evidence>
<dbReference type="RefSeq" id="WP_190326947.1">
    <property type="nucleotide sequence ID" value="NZ_CP061171.1"/>
</dbReference>
<evidence type="ECO:0000256" key="1">
    <source>
        <dbReference type="SAM" id="MobiDB-lite"/>
    </source>
</evidence>
<organism evidence="3 4">
    <name type="scientific">Pedobacter riviphilus</name>
    <dbReference type="NCBI Taxonomy" id="2766984"/>
    <lineage>
        <taxon>Bacteria</taxon>
        <taxon>Pseudomonadati</taxon>
        <taxon>Bacteroidota</taxon>
        <taxon>Sphingobacteriia</taxon>
        <taxon>Sphingobacteriales</taxon>
        <taxon>Sphingobacteriaceae</taxon>
        <taxon>Pedobacter</taxon>
    </lineage>
</organism>